<comment type="caution">
    <text evidence="6">The sequence shown here is derived from an EMBL/GenBank/DDBJ whole genome shotgun (WGS) entry which is preliminary data.</text>
</comment>
<reference evidence="6" key="1">
    <citation type="submission" date="2023-12" db="EMBL/GenBank/DDBJ databases">
        <title>Genome assembly of Anisodus tanguticus.</title>
        <authorList>
            <person name="Wang Y.-J."/>
        </authorList>
    </citation>
    <scope>NUCLEOTIDE SEQUENCE</scope>
    <source>
        <strain evidence="6">KB-2021</strain>
        <tissue evidence="6">Leaf</tissue>
    </source>
</reference>
<dbReference type="AlphaFoldDB" id="A0AAE1RCW6"/>
<keyword evidence="3" id="KW-0276">Fatty acid metabolism</keyword>
<evidence type="ECO:0000313" key="6">
    <source>
        <dbReference type="EMBL" id="KAK4349258.1"/>
    </source>
</evidence>
<feature type="region of interest" description="Disordered" evidence="5">
    <location>
        <begin position="51"/>
        <end position="92"/>
    </location>
</feature>
<evidence type="ECO:0000256" key="1">
    <source>
        <dbReference type="ARBA" id="ARBA00006432"/>
    </source>
</evidence>
<protein>
    <submittedName>
        <fullName evidence="6">Uncharacterized protein</fullName>
    </submittedName>
</protein>
<dbReference type="Proteomes" id="UP001291623">
    <property type="component" value="Unassembled WGS sequence"/>
</dbReference>
<keyword evidence="7" id="KW-1185">Reference proteome</keyword>
<dbReference type="EMBL" id="JAVYJV010000017">
    <property type="protein sequence ID" value="KAK4349258.1"/>
    <property type="molecule type" value="Genomic_DNA"/>
</dbReference>
<organism evidence="6 7">
    <name type="scientific">Anisodus tanguticus</name>
    <dbReference type="NCBI Taxonomy" id="243964"/>
    <lineage>
        <taxon>Eukaryota</taxon>
        <taxon>Viridiplantae</taxon>
        <taxon>Streptophyta</taxon>
        <taxon>Embryophyta</taxon>
        <taxon>Tracheophyta</taxon>
        <taxon>Spermatophyta</taxon>
        <taxon>Magnoliopsida</taxon>
        <taxon>eudicotyledons</taxon>
        <taxon>Gunneridae</taxon>
        <taxon>Pentapetalae</taxon>
        <taxon>asterids</taxon>
        <taxon>lamiids</taxon>
        <taxon>Solanales</taxon>
        <taxon>Solanaceae</taxon>
        <taxon>Solanoideae</taxon>
        <taxon>Hyoscyameae</taxon>
        <taxon>Anisodus</taxon>
    </lineage>
</organism>
<evidence type="ECO:0000256" key="3">
    <source>
        <dbReference type="ARBA" id="ARBA00022832"/>
    </source>
</evidence>
<proteinExistence type="inferred from homology"/>
<evidence type="ECO:0000256" key="5">
    <source>
        <dbReference type="SAM" id="MobiDB-lite"/>
    </source>
</evidence>
<evidence type="ECO:0000313" key="7">
    <source>
        <dbReference type="Proteomes" id="UP001291623"/>
    </source>
</evidence>
<keyword evidence="2" id="KW-0436">Ligase</keyword>
<accession>A0AAE1RCW6</accession>
<dbReference type="PANTHER" id="PTHR43859:SF4">
    <property type="entry name" value="BUTANOATE--COA LIGASE AAE1-RELATED"/>
    <property type="match status" value="1"/>
</dbReference>
<sequence>MEKLDFNVTHSYGLTETHGLATVCTWKPEWSSLSPDEQAKIKARQGLHHIGMEEIDMKDPGSMKSISPDAKTMGRPQKMLSKGVGFEPRTWP</sequence>
<gene>
    <name evidence="6" type="ORF">RND71_032013</name>
</gene>
<comment type="similarity">
    <text evidence="1">Belongs to the ATP-dependent AMP-binding enzyme family.</text>
</comment>
<name>A0AAE1RCW6_9SOLA</name>
<dbReference type="GO" id="GO:0016874">
    <property type="term" value="F:ligase activity"/>
    <property type="evidence" value="ECO:0007669"/>
    <property type="project" value="UniProtKB-KW"/>
</dbReference>
<evidence type="ECO:0000256" key="2">
    <source>
        <dbReference type="ARBA" id="ARBA00022598"/>
    </source>
</evidence>
<feature type="compositionally biased region" description="Basic and acidic residues" evidence="5">
    <location>
        <begin position="51"/>
        <end position="61"/>
    </location>
</feature>
<evidence type="ECO:0000256" key="4">
    <source>
        <dbReference type="ARBA" id="ARBA00023098"/>
    </source>
</evidence>
<dbReference type="GO" id="GO:0006631">
    <property type="term" value="P:fatty acid metabolic process"/>
    <property type="evidence" value="ECO:0007669"/>
    <property type="project" value="UniProtKB-KW"/>
</dbReference>
<keyword evidence="4" id="KW-0443">Lipid metabolism</keyword>
<dbReference type="PANTHER" id="PTHR43859">
    <property type="entry name" value="ACYL-ACTIVATING ENZYME"/>
    <property type="match status" value="1"/>
</dbReference>